<reference evidence="1" key="2">
    <citation type="submission" date="2020-09" db="EMBL/GenBank/DDBJ databases">
        <authorList>
            <person name="Sun Q."/>
            <person name="Ohkuma M."/>
        </authorList>
    </citation>
    <scope>NUCLEOTIDE SEQUENCE</scope>
    <source>
        <strain evidence="1">JCM 4434</strain>
    </source>
</reference>
<evidence type="ECO:0000313" key="1">
    <source>
        <dbReference type="EMBL" id="GGU84716.1"/>
    </source>
</evidence>
<dbReference type="Proteomes" id="UP000610124">
    <property type="component" value="Unassembled WGS sequence"/>
</dbReference>
<dbReference type="EMBL" id="BMUB01000009">
    <property type="protein sequence ID" value="GGU84716.1"/>
    <property type="molecule type" value="Genomic_DNA"/>
</dbReference>
<organism evidence="1 2">
    <name type="scientific">Kitasatospora aureofaciens</name>
    <name type="common">Streptomyces aureofaciens</name>
    <dbReference type="NCBI Taxonomy" id="1894"/>
    <lineage>
        <taxon>Bacteria</taxon>
        <taxon>Bacillati</taxon>
        <taxon>Actinomycetota</taxon>
        <taxon>Actinomycetes</taxon>
        <taxon>Kitasatosporales</taxon>
        <taxon>Streptomycetaceae</taxon>
        <taxon>Kitasatospora</taxon>
    </lineage>
</organism>
<gene>
    <name evidence="1" type="ORF">GCM10010502_40860</name>
</gene>
<protein>
    <submittedName>
        <fullName evidence="1">Uncharacterized protein</fullName>
    </submittedName>
</protein>
<proteinExistence type="predicted"/>
<name>A0A8H9HT45_KITAU</name>
<accession>A0A8H9HT45</accession>
<comment type="caution">
    <text evidence="1">The sequence shown here is derived from an EMBL/GenBank/DDBJ whole genome shotgun (WGS) entry which is preliminary data.</text>
</comment>
<sequence>MAAVPLVALPVPGAPAVLGMPAVPAVLRGSPVMMRASCEMPLRWGNATISVWTVRIGNQNESWGFR</sequence>
<reference evidence="1" key="1">
    <citation type="journal article" date="2014" name="Int. J. Syst. Evol. Microbiol.">
        <title>Complete genome sequence of Corynebacterium casei LMG S-19264T (=DSM 44701T), isolated from a smear-ripened cheese.</title>
        <authorList>
            <consortium name="US DOE Joint Genome Institute (JGI-PGF)"/>
            <person name="Walter F."/>
            <person name="Albersmeier A."/>
            <person name="Kalinowski J."/>
            <person name="Ruckert C."/>
        </authorList>
    </citation>
    <scope>NUCLEOTIDE SEQUENCE</scope>
    <source>
        <strain evidence="1">JCM 4434</strain>
    </source>
</reference>
<evidence type="ECO:0000313" key="2">
    <source>
        <dbReference type="Proteomes" id="UP000610124"/>
    </source>
</evidence>
<dbReference type="AlphaFoldDB" id="A0A8H9HT45"/>